<dbReference type="PANTHER" id="PTHR42801">
    <property type="entry name" value="THIOREDOXIN-DEPENDENT PEROXIDE REDUCTASE"/>
    <property type="match status" value="1"/>
</dbReference>
<evidence type="ECO:0000256" key="9">
    <source>
        <dbReference type="ARBA" id="ARBA00032824"/>
    </source>
</evidence>
<dbReference type="AlphaFoldDB" id="A0A2S7FEG0"/>
<keyword evidence="7" id="KW-1015">Disulfide bond</keyword>
<dbReference type="Gene3D" id="3.40.30.10">
    <property type="entry name" value="Glutaredoxin"/>
    <property type="match status" value="1"/>
</dbReference>
<keyword evidence="4" id="KW-0575">Peroxidase</keyword>
<dbReference type="PANTHER" id="PTHR42801:SF4">
    <property type="entry name" value="AHPC_TSA FAMILY PROTEIN"/>
    <property type="match status" value="1"/>
</dbReference>
<dbReference type="RefSeq" id="WP_043662785.1">
    <property type="nucleotide sequence ID" value="NZ_CP191154.1"/>
</dbReference>
<evidence type="ECO:0000256" key="2">
    <source>
        <dbReference type="ARBA" id="ARBA00011245"/>
    </source>
</evidence>
<evidence type="ECO:0000256" key="11">
    <source>
        <dbReference type="ARBA" id="ARBA00041373"/>
    </source>
</evidence>
<dbReference type="InterPro" id="IPR024706">
    <property type="entry name" value="Peroxiredoxin_AhpC-typ"/>
</dbReference>
<dbReference type="EMBL" id="LRDH01000032">
    <property type="protein sequence ID" value="PPV17333.1"/>
    <property type="molecule type" value="Genomic_DNA"/>
</dbReference>
<dbReference type="SUPFAM" id="SSF52833">
    <property type="entry name" value="Thioredoxin-like"/>
    <property type="match status" value="1"/>
</dbReference>
<comment type="subunit">
    <text evidence="2">Monomer.</text>
</comment>
<dbReference type="Proteomes" id="UP000238081">
    <property type="component" value="Unassembled WGS sequence"/>
</dbReference>
<dbReference type="PIRSF" id="PIRSF000239">
    <property type="entry name" value="AHPC"/>
    <property type="match status" value="1"/>
</dbReference>
<dbReference type="FunFam" id="3.40.30.10:FF:000007">
    <property type="entry name" value="Thioredoxin-dependent thiol peroxidase"/>
    <property type="match status" value="1"/>
</dbReference>
<comment type="similarity">
    <text evidence="10">Belongs to the peroxiredoxin family. BCP/PrxQ subfamily.</text>
</comment>
<keyword evidence="5" id="KW-0049">Antioxidant</keyword>
<comment type="caution">
    <text evidence="15">The sequence shown here is derived from an EMBL/GenBank/DDBJ whole genome shotgun (WGS) entry which is preliminary data.</text>
</comment>
<dbReference type="EC" id="1.11.1.24" evidence="3"/>
<evidence type="ECO:0000256" key="3">
    <source>
        <dbReference type="ARBA" id="ARBA00013017"/>
    </source>
</evidence>
<evidence type="ECO:0000256" key="5">
    <source>
        <dbReference type="ARBA" id="ARBA00022862"/>
    </source>
</evidence>
<evidence type="ECO:0000313" key="15">
    <source>
        <dbReference type="EMBL" id="PPV17333.1"/>
    </source>
</evidence>
<organism evidence="15 16">
    <name type="scientific">Clostridium butyricum</name>
    <dbReference type="NCBI Taxonomy" id="1492"/>
    <lineage>
        <taxon>Bacteria</taxon>
        <taxon>Bacillati</taxon>
        <taxon>Bacillota</taxon>
        <taxon>Clostridia</taxon>
        <taxon>Eubacteriales</taxon>
        <taxon>Clostridiaceae</taxon>
        <taxon>Clostridium</taxon>
    </lineage>
</organism>
<comment type="function">
    <text evidence="1">Thiol-specific peroxidase that catalyzes the reduction of hydrogen peroxide and organic hydroperoxides to water and alcohols, respectively. Plays a role in cell protection against oxidative stress by detoxifying peroxides and as sensor of hydrogen peroxide-mediated signaling events.</text>
</comment>
<evidence type="ECO:0000256" key="10">
    <source>
        <dbReference type="ARBA" id="ARBA00038489"/>
    </source>
</evidence>
<accession>A0A2S7FEG0</accession>
<dbReference type="InterPro" id="IPR036249">
    <property type="entry name" value="Thioredoxin-like_sf"/>
</dbReference>
<dbReference type="Pfam" id="PF00578">
    <property type="entry name" value="AhpC-TSA"/>
    <property type="match status" value="1"/>
</dbReference>
<feature type="active site" description="Cysteine sulfenic acid (-SOH) intermediate; for peroxidase activity" evidence="13">
    <location>
        <position position="48"/>
    </location>
</feature>
<evidence type="ECO:0000256" key="7">
    <source>
        <dbReference type="ARBA" id="ARBA00023157"/>
    </source>
</evidence>
<keyword evidence="8" id="KW-0676">Redox-active center</keyword>
<evidence type="ECO:0000256" key="4">
    <source>
        <dbReference type="ARBA" id="ARBA00022559"/>
    </source>
</evidence>
<comment type="catalytic activity">
    <reaction evidence="12">
        <text>a hydroperoxide + [thioredoxin]-dithiol = an alcohol + [thioredoxin]-disulfide + H2O</text>
        <dbReference type="Rhea" id="RHEA:62620"/>
        <dbReference type="Rhea" id="RHEA-COMP:10698"/>
        <dbReference type="Rhea" id="RHEA-COMP:10700"/>
        <dbReference type="ChEBI" id="CHEBI:15377"/>
        <dbReference type="ChEBI" id="CHEBI:29950"/>
        <dbReference type="ChEBI" id="CHEBI:30879"/>
        <dbReference type="ChEBI" id="CHEBI:35924"/>
        <dbReference type="ChEBI" id="CHEBI:50058"/>
        <dbReference type="EC" id="1.11.1.24"/>
    </reaction>
</comment>
<dbReference type="GO" id="GO:0034599">
    <property type="term" value="P:cellular response to oxidative stress"/>
    <property type="evidence" value="ECO:0007669"/>
    <property type="project" value="TreeGrafter"/>
</dbReference>
<dbReference type="InterPro" id="IPR050924">
    <property type="entry name" value="Peroxiredoxin_BCP/PrxQ"/>
</dbReference>
<dbReference type="CDD" id="cd03017">
    <property type="entry name" value="PRX_BCP"/>
    <property type="match status" value="1"/>
</dbReference>
<feature type="domain" description="Thioredoxin" evidence="14">
    <location>
        <begin position="6"/>
        <end position="157"/>
    </location>
</feature>
<sequence length="157" mass="18148">MKELLIEEGLKAPDFKLLGSDKKEHRLSDYINKKVILYFYPKDNTPGCSREAQDFKESIKDFTDNNTIIIGISRDSIKSHDKFIEKYDLPFLLLSDEEETVCNLYGVLKEKTMFGKKCFGIERSTFLIDENGIIKKIYRKVKVAGHVDELKCSIVNN</sequence>
<dbReference type="InterPro" id="IPR013766">
    <property type="entry name" value="Thioredoxin_domain"/>
</dbReference>
<dbReference type="GO" id="GO:0005737">
    <property type="term" value="C:cytoplasm"/>
    <property type="evidence" value="ECO:0007669"/>
    <property type="project" value="TreeGrafter"/>
</dbReference>
<evidence type="ECO:0000256" key="12">
    <source>
        <dbReference type="ARBA" id="ARBA00049091"/>
    </source>
</evidence>
<keyword evidence="6" id="KW-0560">Oxidoreductase</keyword>
<evidence type="ECO:0000256" key="13">
    <source>
        <dbReference type="PIRSR" id="PIRSR000239-1"/>
    </source>
</evidence>
<evidence type="ECO:0000256" key="8">
    <source>
        <dbReference type="ARBA" id="ARBA00023284"/>
    </source>
</evidence>
<dbReference type="PROSITE" id="PS51352">
    <property type="entry name" value="THIOREDOXIN_2"/>
    <property type="match status" value="1"/>
</dbReference>
<proteinExistence type="inferred from homology"/>
<evidence type="ECO:0000313" key="16">
    <source>
        <dbReference type="Proteomes" id="UP000238081"/>
    </source>
</evidence>
<dbReference type="InterPro" id="IPR000866">
    <property type="entry name" value="AhpC/TSA"/>
</dbReference>
<reference evidence="15 16" key="1">
    <citation type="submission" date="2016-01" db="EMBL/GenBank/DDBJ databases">
        <title>Characterization of the Clostridium difficile lineages that are prevalent in Hong Kong and China.</title>
        <authorList>
            <person name="Kwok J.S.-L."/>
            <person name="Lam W.-Y."/>
            <person name="Ip M."/>
            <person name="Chan T.-F."/>
            <person name="Hawkey P.M."/>
            <person name="Tsui S.K.-W."/>
        </authorList>
    </citation>
    <scope>NUCLEOTIDE SEQUENCE [LARGE SCALE GENOMIC DNA]</scope>
    <source>
        <strain evidence="15 16">300064</strain>
    </source>
</reference>
<evidence type="ECO:0000256" key="6">
    <source>
        <dbReference type="ARBA" id="ARBA00023002"/>
    </source>
</evidence>
<dbReference type="GO" id="GO:0008379">
    <property type="term" value="F:thioredoxin peroxidase activity"/>
    <property type="evidence" value="ECO:0007669"/>
    <property type="project" value="TreeGrafter"/>
</dbReference>
<gene>
    <name evidence="15" type="ORF">AWN73_20685</name>
</gene>
<protein>
    <recommendedName>
        <fullName evidence="3">thioredoxin-dependent peroxiredoxin</fullName>
        <ecNumber evidence="3">1.11.1.24</ecNumber>
    </recommendedName>
    <alternativeName>
        <fullName evidence="11">Bacterioferritin comigratory protein</fullName>
    </alternativeName>
    <alternativeName>
        <fullName evidence="9">Thioredoxin peroxidase</fullName>
    </alternativeName>
</protein>
<name>A0A2S7FEG0_CLOBU</name>
<evidence type="ECO:0000259" key="14">
    <source>
        <dbReference type="PROSITE" id="PS51352"/>
    </source>
</evidence>
<evidence type="ECO:0000256" key="1">
    <source>
        <dbReference type="ARBA" id="ARBA00003330"/>
    </source>
</evidence>
<dbReference type="GO" id="GO:0045454">
    <property type="term" value="P:cell redox homeostasis"/>
    <property type="evidence" value="ECO:0007669"/>
    <property type="project" value="TreeGrafter"/>
</dbReference>